<feature type="non-terminal residue" evidence="1">
    <location>
        <position position="1"/>
    </location>
</feature>
<feature type="non-terminal residue" evidence="1">
    <location>
        <position position="157"/>
    </location>
</feature>
<dbReference type="Proteomes" id="UP000266721">
    <property type="component" value="Unassembled WGS sequence"/>
</dbReference>
<protein>
    <submittedName>
        <fullName evidence="1">Uncharacterized protein</fullName>
    </submittedName>
</protein>
<evidence type="ECO:0000313" key="1">
    <source>
        <dbReference type="EMBL" id="OPL20208.1"/>
    </source>
</evidence>
<name>A0A3R5Q189_MYTGA</name>
<accession>A0A3R5Q189</accession>
<dbReference type="InterPro" id="IPR024129">
    <property type="entry name" value="Sphingomy_SMPD4"/>
</dbReference>
<keyword evidence="2" id="KW-1185">Reference proteome</keyword>
<organism evidence="1 2">
    <name type="scientific">Mytilus galloprovincialis</name>
    <name type="common">Mediterranean mussel</name>
    <dbReference type="NCBI Taxonomy" id="29158"/>
    <lineage>
        <taxon>Eukaryota</taxon>
        <taxon>Metazoa</taxon>
        <taxon>Spiralia</taxon>
        <taxon>Lophotrochozoa</taxon>
        <taxon>Mollusca</taxon>
        <taxon>Bivalvia</taxon>
        <taxon>Autobranchia</taxon>
        <taxon>Pteriomorphia</taxon>
        <taxon>Mytilida</taxon>
        <taxon>Mytiloidea</taxon>
        <taxon>Mytilidae</taxon>
        <taxon>Mytilinae</taxon>
        <taxon>Mytilus</taxon>
    </lineage>
</organism>
<proteinExistence type="predicted"/>
<dbReference type="EMBL" id="KV616547">
    <property type="protein sequence ID" value="OPL20208.1"/>
    <property type="molecule type" value="Genomic_DNA"/>
</dbReference>
<dbReference type="Pfam" id="PF14724">
    <property type="entry name" value="mit_SMPDase"/>
    <property type="match status" value="1"/>
</dbReference>
<gene>
    <name evidence="1" type="ORF">AM593_01222</name>
</gene>
<evidence type="ECO:0000313" key="2">
    <source>
        <dbReference type="Proteomes" id="UP000266721"/>
    </source>
</evidence>
<reference evidence="1 2" key="1">
    <citation type="journal article" date="2016" name="PLoS ONE">
        <title>A First Insight into the Genome of the Filter-Feeder Mussel Mytilus galloprovincialis.</title>
        <authorList>
            <person name="Murgarella M."/>
            <person name="Puiu D."/>
            <person name="Novoa B."/>
            <person name="Figueras A."/>
            <person name="Posada D."/>
            <person name="Canchaya C."/>
        </authorList>
    </citation>
    <scope>NUCLEOTIDE SEQUENCE [LARGE SCALE GENOMIC DNA]</scope>
    <source>
        <tissue evidence="1">Muscle</tissue>
    </source>
</reference>
<dbReference type="AlphaFoldDB" id="A0A3R5Q189"/>
<sequence>MNKQPVPSREPVKCDAVEAELYTCLNHEIGQATSSIREQVLLKVKQVLQQLQQVKTQIQYQLDSKPVKSGLAGFFSGLFDDNFVGIGDLTPNDVKKQHKFLDECIKNLCFIYKLEESKYTITTNTGNISYNTDLDDTCPDITETCNRVSLTDIGRYQ</sequence>
<dbReference type="GO" id="GO:0050290">
    <property type="term" value="F:sphingomyelin phosphodiesterase D activity"/>
    <property type="evidence" value="ECO:0007669"/>
    <property type="project" value="InterPro"/>
</dbReference>